<dbReference type="Proteomes" id="UP000295184">
    <property type="component" value="Unassembled WGS sequence"/>
</dbReference>
<dbReference type="GO" id="GO:0008483">
    <property type="term" value="F:transaminase activity"/>
    <property type="evidence" value="ECO:0007669"/>
    <property type="project" value="UniProtKB-KW"/>
</dbReference>
<dbReference type="GO" id="GO:0030170">
    <property type="term" value="F:pyridoxal phosphate binding"/>
    <property type="evidence" value="ECO:0007669"/>
    <property type="project" value="InterPro"/>
</dbReference>
<organism evidence="8 9">
    <name type="scientific">Allofournierella massiliensis</name>
    <dbReference type="NCBI Taxonomy" id="1650663"/>
    <lineage>
        <taxon>Bacteria</taxon>
        <taxon>Bacillati</taxon>
        <taxon>Bacillota</taxon>
        <taxon>Clostridia</taxon>
        <taxon>Eubacteriales</taxon>
        <taxon>Oscillospiraceae</taxon>
        <taxon>Allofournierella</taxon>
    </lineage>
</organism>
<dbReference type="InterPro" id="IPR050596">
    <property type="entry name" value="AspAT/PAT-like"/>
</dbReference>
<comment type="cofactor">
    <cofactor evidence="1 6">
        <name>pyridoxal 5'-phosphate</name>
        <dbReference type="ChEBI" id="CHEBI:597326"/>
    </cofactor>
</comment>
<evidence type="ECO:0000256" key="4">
    <source>
        <dbReference type="ARBA" id="ARBA00022679"/>
    </source>
</evidence>
<evidence type="ECO:0000256" key="6">
    <source>
        <dbReference type="RuleBase" id="RU000481"/>
    </source>
</evidence>
<dbReference type="RefSeq" id="WP_058963197.1">
    <property type="nucleotide sequence ID" value="NZ_CABKVM010000013.1"/>
</dbReference>
<dbReference type="FunFam" id="3.40.640.10:FF:000033">
    <property type="entry name" value="Aspartate aminotransferase"/>
    <property type="match status" value="1"/>
</dbReference>
<dbReference type="Gene3D" id="3.40.640.10">
    <property type="entry name" value="Type I PLP-dependent aspartate aminotransferase-like (Major domain)"/>
    <property type="match status" value="1"/>
</dbReference>
<comment type="similarity">
    <text evidence="2 6">Belongs to the class-I pyridoxal-phosphate-dependent aminotransferase family.</text>
</comment>
<dbReference type="SUPFAM" id="SSF53383">
    <property type="entry name" value="PLP-dependent transferases"/>
    <property type="match status" value="1"/>
</dbReference>
<dbReference type="PANTHER" id="PTHR46383:SF3">
    <property type="entry name" value="ASPARTATE AMINOTRANSFERASE-RELATED"/>
    <property type="match status" value="1"/>
</dbReference>
<keyword evidence="3 6" id="KW-0032">Aminotransferase</keyword>
<dbReference type="InterPro" id="IPR015421">
    <property type="entry name" value="PyrdxlP-dep_Trfase_major"/>
</dbReference>
<name>A0A4R1QKE0_9FIRM</name>
<dbReference type="InterPro" id="IPR004838">
    <property type="entry name" value="NHTrfase_class1_PyrdxlP-BS"/>
</dbReference>
<dbReference type="OrthoDB" id="9802328at2"/>
<evidence type="ECO:0000256" key="3">
    <source>
        <dbReference type="ARBA" id="ARBA00022576"/>
    </source>
</evidence>
<protein>
    <recommendedName>
        <fullName evidence="6">Aminotransferase</fullName>
        <ecNumber evidence="6">2.6.1.-</ecNumber>
    </recommendedName>
</protein>
<evidence type="ECO:0000313" key="9">
    <source>
        <dbReference type="Proteomes" id="UP000295184"/>
    </source>
</evidence>
<dbReference type="PROSITE" id="PS00105">
    <property type="entry name" value="AA_TRANSFER_CLASS_1"/>
    <property type="match status" value="1"/>
</dbReference>
<reference evidence="8 9" key="1">
    <citation type="submission" date="2019-03" db="EMBL/GenBank/DDBJ databases">
        <title>Genomic Encyclopedia of Type Strains, Phase IV (KMG-IV): sequencing the most valuable type-strain genomes for metagenomic binning, comparative biology and taxonomic classification.</title>
        <authorList>
            <person name="Goeker M."/>
        </authorList>
    </citation>
    <scope>NUCLEOTIDE SEQUENCE [LARGE SCALE GENOMIC DNA]</scope>
    <source>
        <strain evidence="8 9">DSM 100451</strain>
    </source>
</reference>
<dbReference type="PANTHER" id="PTHR46383">
    <property type="entry name" value="ASPARTATE AMINOTRANSFERASE"/>
    <property type="match status" value="1"/>
</dbReference>
<dbReference type="CDD" id="cd00609">
    <property type="entry name" value="AAT_like"/>
    <property type="match status" value="1"/>
</dbReference>
<evidence type="ECO:0000256" key="5">
    <source>
        <dbReference type="ARBA" id="ARBA00022898"/>
    </source>
</evidence>
<dbReference type="AlphaFoldDB" id="A0A4R1QKE0"/>
<evidence type="ECO:0000259" key="7">
    <source>
        <dbReference type="Pfam" id="PF00155"/>
    </source>
</evidence>
<proteinExistence type="inferred from homology"/>
<dbReference type="EC" id="2.6.1.-" evidence="6"/>
<accession>A0A4R1QKE0</accession>
<dbReference type="Gene3D" id="3.90.1150.10">
    <property type="entry name" value="Aspartate Aminotransferase, domain 1"/>
    <property type="match status" value="1"/>
</dbReference>
<dbReference type="InterPro" id="IPR004839">
    <property type="entry name" value="Aminotransferase_I/II_large"/>
</dbReference>
<comment type="caution">
    <text evidence="8">The sequence shown here is derived from an EMBL/GenBank/DDBJ whole genome shotgun (WGS) entry which is preliminary data.</text>
</comment>
<dbReference type="GO" id="GO:0006520">
    <property type="term" value="P:amino acid metabolic process"/>
    <property type="evidence" value="ECO:0007669"/>
    <property type="project" value="InterPro"/>
</dbReference>
<dbReference type="Pfam" id="PF00155">
    <property type="entry name" value="Aminotran_1_2"/>
    <property type="match status" value="1"/>
</dbReference>
<evidence type="ECO:0000313" key="8">
    <source>
        <dbReference type="EMBL" id="TCL53353.1"/>
    </source>
</evidence>
<evidence type="ECO:0000256" key="1">
    <source>
        <dbReference type="ARBA" id="ARBA00001933"/>
    </source>
</evidence>
<dbReference type="EMBL" id="SLUM01000037">
    <property type="protein sequence ID" value="TCL53353.1"/>
    <property type="molecule type" value="Genomic_DNA"/>
</dbReference>
<dbReference type="STRING" id="1650663.GCA_001486665_00701"/>
<keyword evidence="4 6" id="KW-0808">Transferase</keyword>
<dbReference type="InterPro" id="IPR015424">
    <property type="entry name" value="PyrdxlP-dep_Trfase"/>
</dbReference>
<feature type="domain" description="Aminotransferase class I/classII large" evidence="7">
    <location>
        <begin position="31"/>
        <end position="381"/>
    </location>
</feature>
<evidence type="ECO:0000256" key="2">
    <source>
        <dbReference type="ARBA" id="ARBA00007441"/>
    </source>
</evidence>
<dbReference type="InterPro" id="IPR015422">
    <property type="entry name" value="PyrdxlP-dep_Trfase_small"/>
</dbReference>
<keyword evidence="5" id="KW-0663">Pyridoxal phosphate</keyword>
<sequence length="395" mass="43759">MDYSRLIAPAAAEMRPSGIRKFFDIAAEMDDCISLGVGEPDFKTPWRIRDAGIKSLQKGKTSYTANAGMKKLRQEIAAYMDRRFGLSYDPLGQILVTVGGSEAIDMCIRSLVAPGDEVIIPEPCFVCYQPITTLTGGVPVPVPLKAENEFRLTAAELKAVITPKTKLLIMPFPCNPTGAVMEREDLEAIAEVLRDTNIMVLSDEIYAELNYCDHPHVSIASLPGMAERTVVVNGFSKAFAMTGWRMGFACGPREVIAVMTKLHQNCIMCAPTTSQYAAVVAMRECDDEIERMRQEYDMRRRFLVSRLNEMGLSCFEPKGAFYVFPSIQSTGLSSDEFCERLLYAKRVAVVPGTAFGDSGEGFVRISYAYSVSHLKQALDRIESFLQQLREEGVNG</sequence>
<gene>
    <name evidence="8" type="ORF">EDD77_13722</name>
</gene>